<keyword evidence="3" id="KW-1185">Reference proteome</keyword>
<dbReference type="RefSeq" id="WP_139251237.1">
    <property type="nucleotide sequence ID" value="NZ_FRBW01000006.1"/>
</dbReference>
<evidence type="ECO:0008006" key="4">
    <source>
        <dbReference type="Google" id="ProtNLM"/>
    </source>
</evidence>
<keyword evidence="1" id="KW-0812">Transmembrane</keyword>
<feature type="transmembrane region" description="Helical" evidence="1">
    <location>
        <begin position="44"/>
        <end position="72"/>
    </location>
</feature>
<accession>A0A1M7P866</accession>
<feature type="transmembrane region" description="Helical" evidence="1">
    <location>
        <begin position="78"/>
        <end position="99"/>
    </location>
</feature>
<protein>
    <recommendedName>
        <fullName evidence="4">YcxB family protein</fullName>
    </recommendedName>
</protein>
<proteinExistence type="predicted"/>
<gene>
    <name evidence="2" type="ORF">SAMN05444272_4190</name>
</gene>
<dbReference type="OrthoDB" id="8290280at2"/>
<evidence type="ECO:0000313" key="2">
    <source>
        <dbReference type="EMBL" id="SHN12852.1"/>
    </source>
</evidence>
<reference evidence="2 3" key="1">
    <citation type="submission" date="2016-11" db="EMBL/GenBank/DDBJ databases">
        <authorList>
            <person name="Jaros S."/>
            <person name="Januszkiewicz K."/>
            <person name="Wedrychowicz H."/>
        </authorList>
    </citation>
    <scope>NUCLEOTIDE SEQUENCE [LARGE SCALE GENOMIC DNA]</scope>
    <source>
        <strain evidence="2 3">DSM 22153</strain>
    </source>
</reference>
<keyword evidence="1" id="KW-1133">Transmembrane helix</keyword>
<sequence length="203" mass="23054">MENKEIISIRYEPVAAHLPDMIAGAKHQAYANHRMIFSKGWDRYFRAGMFNGALLSAFAAAMVFALCLPWLPGVWESSGYWVFAPAPLAVLAAWLMLYVSAKTTEKAYMEAFQRWNLDYTRNFFPPFEIEIGPSGFRQVTKTDTILLSWARYHLALLQPENLVLVFHGTVSVIPNSSLPLPARELAEKINGWAEQQVRDMTPQ</sequence>
<keyword evidence="1" id="KW-0472">Membrane</keyword>
<dbReference type="EMBL" id="FRBW01000006">
    <property type="protein sequence ID" value="SHN12852.1"/>
    <property type="molecule type" value="Genomic_DNA"/>
</dbReference>
<organism evidence="2 3">
    <name type="scientific">Roseibium suaedae</name>
    <dbReference type="NCBI Taxonomy" id="735517"/>
    <lineage>
        <taxon>Bacteria</taxon>
        <taxon>Pseudomonadati</taxon>
        <taxon>Pseudomonadota</taxon>
        <taxon>Alphaproteobacteria</taxon>
        <taxon>Hyphomicrobiales</taxon>
        <taxon>Stappiaceae</taxon>
        <taxon>Roseibium</taxon>
    </lineage>
</organism>
<dbReference type="Proteomes" id="UP000186002">
    <property type="component" value="Unassembled WGS sequence"/>
</dbReference>
<dbReference type="AlphaFoldDB" id="A0A1M7P866"/>
<name>A0A1M7P866_9HYPH</name>
<evidence type="ECO:0000313" key="3">
    <source>
        <dbReference type="Proteomes" id="UP000186002"/>
    </source>
</evidence>
<evidence type="ECO:0000256" key="1">
    <source>
        <dbReference type="SAM" id="Phobius"/>
    </source>
</evidence>